<dbReference type="Proteomes" id="UP001243364">
    <property type="component" value="Unassembled WGS sequence"/>
</dbReference>
<organism evidence="2 3">
    <name type="scientific">Streptomyces achromogenes</name>
    <dbReference type="NCBI Taxonomy" id="67255"/>
    <lineage>
        <taxon>Bacteria</taxon>
        <taxon>Bacillati</taxon>
        <taxon>Actinomycetota</taxon>
        <taxon>Actinomycetes</taxon>
        <taxon>Kitasatosporales</taxon>
        <taxon>Streptomycetaceae</taxon>
        <taxon>Streptomyces</taxon>
    </lineage>
</organism>
<proteinExistence type="predicted"/>
<keyword evidence="3" id="KW-1185">Reference proteome</keyword>
<evidence type="ECO:0000313" key="3">
    <source>
        <dbReference type="Proteomes" id="UP001243364"/>
    </source>
</evidence>
<gene>
    <name evidence="2" type="ORF">QFZ56_007245</name>
</gene>
<accession>A0ABU0QC99</accession>
<evidence type="ECO:0000313" key="2">
    <source>
        <dbReference type="EMBL" id="MDQ0688282.1"/>
    </source>
</evidence>
<reference evidence="2 3" key="1">
    <citation type="submission" date="2023-07" db="EMBL/GenBank/DDBJ databases">
        <title>Comparative genomics of wheat-associated soil bacteria to identify genetic determinants of phenazine resistance.</title>
        <authorList>
            <person name="Mouncey N."/>
        </authorList>
    </citation>
    <scope>NUCLEOTIDE SEQUENCE [LARGE SCALE GENOMIC DNA]</scope>
    <source>
        <strain evidence="2 3">W4I19-2</strain>
    </source>
</reference>
<comment type="caution">
    <text evidence="2">The sequence shown here is derived from an EMBL/GenBank/DDBJ whole genome shotgun (WGS) entry which is preliminary data.</text>
</comment>
<feature type="region of interest" description="Disordered" evidence="1">
    <location>
        <begin position="1"/>
        <end position="31"/>
    </location>
</feature>
<protein>
    <submittedName>
        <fullName evidence="2">Uncharacterized protein</fullName>
    </submittedName>
</protein>
<sequence>MGRVIPVRVDNAARDRVPDIGGTGPSDHPQR</sequence>
<dbReference type="EMBL" id="JAUSYA010000001">
    <property type="protein sequence ID" value="MDQ0688282.1"/>
    <property type="molecule type" value="Genomic_DNA"/>
</dbReference>
<name>A0ABU0QC99_STRAH</name>
<evidence type="ECO:0000256" key="1">
    <source>
        <dbReference type="SAM" id="MobiDB-lite"/>
    </source>
</evidence>